<feature type="signal peptide" evidence="10">
    <location>
        <begin position="1"/>
        <end position="16"/>
    </location>
</feature>
<dbReference type="Proteomes" id="UP000226192">
    <property type="component" value="Unassembled WGS sequence"/>
</dbReference>
<dbReference type="InterPro" id="IPR036396">
    <property type="entry name" value="Cyt_P450_sf"/>
</dbReference>
<evidence type="ECO:0000256" key="1">
    <source>
        <dbReference type="ARBA" id="ARBA00001971"/>
    </source>
</evidence>
<keyword evidence="7 9" id="KW-0503">Monooxygenase</keyword>
<keyword evidence="5 9" id="KW-0560">Oxidoreductase</keyword>
<accession>A0A2C5Y3H9</accession>
<dbReference type="AlphaFoldDB" id="A0A2C5Y3H9"/>
<gene>
    <name evidence="11" type="ORF">CDD81_7296</name>
</gene>
<keyword evidence="6 8" id="KW-0408">Iron</keyword>
<evidence type="ECO:0000256" key="3">
    <source>
        <dbReference type="ARBA" id="ARBA00022617"/>
    </source>
</evidence>
<keyword evidence="3 8" id="KW-0349">Heme</keyword>
<organism evidence="11 12">
    <name type="scientific">Ophiocordyceps australis</name>
    <dbReference type="NCBI Taxonomy" id="1399860"/>
    <lineage>
        <taxon>Eukaryota</taxon>
        <taxon>Fungi</taxon>
        <taxon>Dikarya</taxon>
        <taxon>Ascomycota</taxon>
        <taxon>Pezizomycotina</taxon>
        <taxon>Sordariomycetes</taxon>
        <taxon>Hypocreomycetidae</taxon>
        <taxon>Hypocreales</taxon>
        <taxon>Ophiocordycipitaceae</taxon>
        <taxon>Ophiocordyceps</taxon>
    </lineage>
</organism>
<comment type="similarity">
    <text evidence="2 9">Belongs to the cytochrome P450 family.</text>
</comment>
<sequence>MMLLVYTVVLVAVVAALYKPWAKPLPPGPRGLPIIGNAHQLATKYPWKQLQQWHKAYGPLIAVRAGPQTLIVLGNYQTAHELLVKRSTIYSSRPRLVVLQECLLKGRGAAMMPHGPRWKQNHKMQASLLTPRRCQLYQPLQELESRQLLYNLLSSNDFDHEFARFSSSLVSTLLYGKRFDTGREDELAEIEELSSEFIGQVSFGSWAVDMFPLLNVLPRSLAKWKRVGDAFYERQTHLFQKQTAYALSRHLWNWTRECLDKEQAPRLDVLYTLGELFEAASHTTAGVLCVAVLASVSHPDAVRRVQQELDAVVGPLRLPGFKDVPRLAYTRAFAQEVLRWRPLVPTGIPHCATADDEYHGFRIPRGAAIVANQWSIDMDADVFARPEQFEPQRWLDASSSPPLPQGAFGYGRRMCPGQHLAQNSLVLVVARMLWAFGVAWKQGDETNAAEVEMTHEGAFSKPKGVRVVFSVRSEGHERVVRRGWEQEATSVDDVLREIGAAVRAEE</sequence>
<proteinExistence type="inferred from homology"/>
<evidence type="ECO:0000256" key="6">
    <source>
        <dbReference type="ARBA" id="ARBA00023004"/>
    </source>
</evidence>
<dbReference type="Gene3D" id="1.10.630.10">
    <property type="entry name" value="Cytochrome P450"/>
    <property type="match status" value="1"/>
</dbReference>
<evidence type="ECO:0000256" key="9">
    <source>
        <dbReference type="RuleBase" id="RU000461"/>
    </source>
</evidence>
<comment type="caution">
    <text evidence="11">The sequence shown here is derived from an EMBL/GenBank/DDBJ whole genome shotgun (WGS) entry which is preliminary data.</text>
</comment>
<dbReference type="GO" id="GO:0004497">
    <property type="term" value="F:monooxygenase activity"/>
    <property type="evidence" value="ECO:0007669"/>
    <property type="project" value="UniProtKB-KW"/>
</dbReference>
<evidence type="ECO:0000256" key="8">
    <source>
        <dbReference type="PIRSR" id="PIRSR602401-1"/>
    </source>
</evidence>
<evidence type="ECO:0000256" key="7">
    <source>
        <dbReference type="ARBA" id="ARBA00023033"/>
    </source>
</evidence>
<dbReference type="PANTHER" id="PTHR46300">
    <property type="entry name" value="P450, PUTATIVE (EUROFUNG)-RELATED-RELATED"/>
    <property type="match status" value="1"/>
</dbReference>
<keyword evidence="12" id="KW-1185">Reference proteome</keyword>
<evidence type="ECO:0000313" key="12">
    <source>
        <dbReference type="Proteomes" id="UP000226192"/>
    </source>
</evidence>
<dbReference type="InterPro" id="IPR050364">
    <property type="entry name" value="Cytochrome_P450_fung"/>
</dbReference>
<dbReference type="OrthoDB" id="1470350at2759"/>
<dbReference type="PANTHER" id="PTHR46300:SF1">
    <property type="entry name" value="P450, PUTATIVE (EUROFUNG)-RELATED"/>
    <property type="match status" value="1"/>
</dbReference>
<feature type="chain" id="PRO_5012044553" description="Cytochrome P450" evidence="10">
    <location>
        <begin position="17"/>
        <end position="506"/>
    </location>
</feature>
<evidence type="ECO:0000256" key="4">
    <source>
        <dbReference type="ARBA" id="ARBA00022723"/>
    </source>
</evidence>
<protein>
    <recommendedName>
        <fullName evidence="13">Cytochrome P450</fullName>
    </recommendedName>
</protein>
<dbReference type="EMBL" id="NJET01000077">
    <property type="protein sequence ID" value="PHH62236.1"/>
    <property type="molecule type" value="Genomic_DNA"/>
</dbReference>
<dbReference type="PROSITE" id="PS00086">
    <property type="entry name" value="CYTOCHROME_P450"/>
    <property type="match status" value="1"/>
</dbReference>
<name>A0A2C5Y3H9_9HYPO</name>
<comment type="cofactor">
    <cofactor evidence="1 8">
        <name>heme</name>
        <dbReference type="ChEBI" id="CHEBI:30413"/>
    </cofactor>
</comment>
<dbReference type="STRING" id="1399860.A0A2C5Y3H9"/>
<dbReference type="GO" id="GO:0005506">
    <property type="term" value="F:iron ion binding"/>
    <property type="evidence" value="ECO:0007669"/>
    <property type="project" value="InterPro"/>
</dbReference>
<dbReference type="GO" id="GO:0020037">
    <property type="term" value="F:heme binding"/>
    <property type="evidence" value="ECO:0007669"/>
    <property type="project" value="InterPro"/>
</dbReference>
<dbReference type="Pfam" id="PF00067">
    <property type="entry name" value="p450"/>
    <property type="match status" value="1"/>
</dbReference>
<evidence type="ECO:0008006" key="13">
    <source>
        <dbReference type="Google" id="ProtNLM"/>
    </source>
</evidence>
<evidence type="ECO:0000256" key="5">
    <source>
        <dbReference type="ARBA" id="ARBA00023002"/>
    </source>
</evidence>
<feature type="binding site" description="axial binding residue" evidence="8">
    <location>
        <position position="415"/>
    </location>
    <ligand>
        <name>heme</name>
        <dbReference type="ChEBI" id="CHEBI:30413"/>
    </ligand>
    <ligandPart>
        <name>Fe</name>
        <dbReference type="ChEBI" id="CHEBI:18248"/>
    </ligandPart>
</feature>
<reference evidence="11 12" key="1">
    <citation type="submission" date="2017-06" db="EMBL/GenBank/DDBJ databases">
        <title>Ant-infecting Ophiocordyceps genomes reveal a high diversity of potential behavioral manipulation genes and a possible major role for enterotoxins.</title>
        <authorList>
            <person name="De Bekker C."/>
            <person name="Evans H.C."/>
            <person name="Brachmann A."/>
            <person name="Hughes D.P."/>
        </authorList>
    </citation>
    <scope>NUCLEOTIDE SEQUENCE [LARGE SCALE GENOMIC DNA]</scope>
    <source>
        <strain evidence="11 12">Map64</strain>
    </source>
</reference>
<evidence type="ECO:0000256" key="2">
    <source>
        <dbReference type="ARBA" id="ARBA00010617"/>
    </source>
</evidence>
<keyword evidence="4 8" id="KW-0479">Metal-binding</keyword>
<keyword evidence="10" id="KW-0732">Signal</keyword>
<evidence type="ECO:0000256" key="10">
    <source>
        <dbReference type="SAM" id="SignalP"/>
    </source>
</evidence>
<dbReference type="PRINTS" id="PR00463">
    <property type="entry name" value="EP450I"/>
</dbReference>
<dbReference type="SUPFAM" id="SSF48264">
    <property type="entry name" value="Cytochrome P450"/>
    <property type="match status" value="1"/>
</dbReference>
<dbReference type="GO" id="GO:0016705">
    <property type="term" value="F:oxidoreductase activity, acting on paired donors, with incorporation or reduction of molecular oxygen"/>
    <property type="evidence" value="ECO:0007669"/>
    <property type="project" value="InterPro"/>
</dbReference>
<dbReference type="InterPro" id="IPR017972">
    <property type="entry name" value="Cyt_P450_CS"/>
</dbReference>
<dbReference type="InterPro" id="IPR002401">
    <property type="entry name" value="Cyt_P450_E_grp-I"/>
</dbReference>
<dbReference type="InterPro" id="IPR001128">
    <property type="entry name" value="Cyt_P450"/>
</dbReference>
<dbReference type="CDD" id="cd11065">
    <property type="entry name" value="CYP64-like"/>
    <property type="match status" value="1"/>
</dbReference>
<evidence type="ECO:0000313" key="11">
    <source>
        <dbReference type="EMBL" id="PHH62236.1"/>
    </source>
</evidence>